<evidence type="ECO:0000313" key="4">
    <source>
        <dbReference type="EMBL" id="MFB9887740.1"/>
    </source>
</evidence>
<dbReference type="Pfam" id="PF14559">
    <property type="entry name" value="TPR_19"/>
    <property type="match status" value="1"/>
</dbReference>
<accession>A0ABV5ZET0</accession>
<dbReference type="Gene3D" id="1.25.40.10">
    <property type="entry name" value="Tetratricopeptide repeat domain"/>
    <property type="match status" value="2"/>
</dbReference>
<comment type="caution">
    <text evidence="4">The sequence shown here is derived from an EMBL/GenBank/DDBJ whole genome shotgun (WGS) entry which is preliminary data.</text>
</comment>
<reference evidence="4 5" key="1">
    <citation type="submission" date="2024-09" db="EMBL/GenBank/DDBJ databases">
        <authorList>
            <person name="Sun Q."/>
            <person name="Mori K."/>
        </authorList>
    </citation>
    <scope>NUCLEOTIDE SEQUENCE [LARGE SCALE GENOMIC DNA]</scope>
    <source>
        <strain evidence="4 5">ATCC 51285</strain>
    </source>
</reference>
<dbReference type="InterPro" id="IPR052048">
    <property type="entry name" value="ST_Response_Regulator"/>
</dbReference>
<dbReference type="RefSeq" id="WP_051527602.1">
    <property type="nucleotide sequence ID" value="NZ_JBHLZN010000006.1"/>
</dbReference>
<dbReference type="InterPro" id="IPR001789">
    <property type="entry name" value="Sig_transdc_resp-reg_receiver"/>
</dbReference>
<protein>
    <submittedName>
        <fullName evidence="4">Response regulator</fullName>
    </submittedName>
</protein>
<dbReference type="InterPro" id="IPR011990">
    <property type="entry name" value="TPR-like_helical_dom_sf"/>
</dbReference>
<dbReference type="PANTHER" id="PTHR43228:SF1">
    <property type="entry name" value="TWO-COMPONENT RESPONSE REGULATOR ARR22"/>
    <property type="match status" value="1"/>
</dbReference>
<evidence type="ECO:0000313" key="5">
    <source>
        <dbReference type="Proteomes" id="UP001589628"/>
    </source>
</evidence>
<feature type="modified residue" description="4-aspartylphosphate" evidence="1">
    <location>
        <position position="60"/>
    </location>
</feature>
<dbReference type="Pfam" id="PF00072">
    <property type="entry name" value="Response_reg"/>
    <property type="match status" value="1"/>
</dbReference>
<dbReference type="CDD" id="cd17589">
    <property type="entry name" value="REC_TPR"/>
    <property type="match status" value="1"/>
</dbReference>
<gene>
    <name evidence="4" type="ORF">ACFFLH_15090</name>
</gene>
<dbReference type="SUPFAM" id="SSF52172">
    <property type="entry name" value="CheY-like"/>
    <property type="match status" value="1"/>
</dbReference>
<sequence>MSRIDYSNKRFLVIDDLVEARSMVRDALKEAGATKIDIAMSANAAMEYLRTRKYDLILSDYNLGKGRDGQQILEESRLNQLVPNVAAFIMITAETTPEMVMGALEYQPDGYITKPFTRAELSRRIERMLKQKEALRPINELLDKQDWAAALEQTNQLLESQPGLSGKLMRIKGNLLLENNQYKEARQFYTSQLKDRRMPWALYGLARACYHMQDYDKAIEYLEKLMMDNEYFVRADDLLAQVKLAQKRPQEAQEILQNALLKSSKAVLRQMELGKVASLNQDWSVAEVAYKKAIMLAKHSVYCTPENYLGLANTIIKQLEQGQSPPRQSMAQMEEALKTVHEDFSREWEARGRALDLAERLAKVQQDNKGLQEVQRQRQELLAQQQEQAS</sequence>
<dbReference type="PROSITE" id="PS50110">
    <property type="entry name" value="RESPONSE_REGULATORY"/>
    <property type="match status" value="1"/>
</dbReference>
<dbReference type="Proteomes" id="UP001589628">
    <property type="component" value="Unassembled WGS sequence"/>
</dbReference>
<keyword evidence="5" id="KW-1185">Reference proteome</keyword>
<dbReference type="PANTHER" id="PTHR43228">
    <property type="entry name" value="TWO-COMPONENT RESPONSE REGULATOR"/>
    <property type="match status" value="1"/>
</dbReference>
<name>A0ABV5ZET0_9GAMM</name>
<dbReference type="Gene3D" id="3.40.50.2300">
    <property type="match status" value="1"/>
</dbReference>
<keyword evidence="2" id="KW-0175">Coiled coil</keyword>
<dbReference type="SMART" id="SM00448">
    <property type="entry name" value="REC"/>
    <property type="match status" value="1"/>
</dbReference>
<feature type="coiled-coil region" evidence="2">
    <location>
        <begin position="354"/>
        <end position="384"/>
    </location>
</feature>
<dbReference type="EMBL" id="JBHLZN010000006">
    <property type="protein sequence ID" value="MFB9887740.1"/>
    <property type="molecule type" value="Genomic_DNA"/>
</dbReference>
<dbReference type="InterPro" id="IPR011006">
    <property type="entry name" value="CheY-like_superfamily"/>
</dbReference>
<organism evidence="4 5">
    <name type="scientific">Balneatrix alpica</name>
    <dbReference type="NCBI Taxonomy" id="75684"/>
    <lineage>
        <taxon>Bacteria</taxon>
        <taxon>Pseudomonadati</taxon>
        <taxon>Pseudomonadota</taxon>
        <taxon>Gammaproteobacteria</taxon>
        <taxon>Oceanospirillales</taxon>
        <taxon>Balneatrichaceae</taxon>
        <taxon>Balneatrix</taxon>
    </lineage>
</organism>
<dbReference type="SUPFAM" id="SSF48452">
    <property type="entry name" value="TPR-like"/>
    <property type="match status" value="1"/>
</dbReference>
<evidence type="ECO:0000256" key="1">
    <source>
        <dbReference type="PROSITE-ProRule" id="PRU00169"/>
    </source>
</evidence>
<feature type="domain" description="Response regulatory" evidence="3">
    <location>
        <begin position="10"/>
        <end position="129"/>
    </location>
</feature>
<keyword evidence="1" id="KW-0597">Phosphoprotein</keyword>
<evidence type="ECO:0000256" key="2">
    <source>
        <dbReference type="SAM" id="Coils"/>
    </source>
</evidence>
<evidence type="ECO:0000259" key="3">
    <source>
        <dbReference type="PROSITE" id="PS50110"/>
    </source>
</evidence>
<proteinExistence type="predicted"/>